<dbReference type="EMBL" id="JAUSUC010000016">
    <property type="protein sequence ID" value="MDQ0215213.1"/>
    <property type="molecule type" value="Genomic_DNA"/>
</dbReference>
<dbReference type="GO" id="GO:0016301">
    <property type="term" value="F:kinase activity"/>
    <property type="evidence" value="ECO:0007669"/>
    <property type="project" value="UniProtKB-KW"/>
</dbReference>
<gene>
    <name evidence="1" type="ORF">J2S13_001613</name>
</gene>
<accession>A0AAJ1SYL8</accession>
<name>A0AAJ1SYL8_9BACI</name>
<protein>
    <submittedName>
        <fullName evidence="1">Thymidine kinase</fullName>
    </submittedName>
</protein>
<evidence type="ECO:0000313" key="2">
    <source>
        <dbReference type="Proteomes" id="UP001237207"/>
    </source>
</evidence>
<organism evidence="1 2">
    <name type="scientific">Oikeobacillus pervagus</name>
    <dbReference type="NCBI Taxonomy" id="1325931"/>
    <lineage>
        <taxon>Bacteria</taxon>
        <taxon>Bacillati</taxon>
        <taxon>Bacillota</taxon>
        <taxon>Bacilli</taxon>
        <taxon>Bacillales</taxon>
        <taxon>Bacillaceae</taxon>
        <taxon>Oikeobacillus</taxon>
    </lineage>
</organism>
<dbReference type="Pfam" id="PF14003">
    <property type="entry name" value="YlbE"/>
    <property type="match status" value="1"/>
</dbReference>
<dbReference type="Proteomes" id="UP001237207">
    <property type="component" value="Unassembled WGS sequence"/>
</dbReference>
<dbReference type="RefSeq" id="WP_307257209.1">
    <property type="nucleotide sequence ID" value="NZ_JAUSUC010000016.1"/>
</dbReference>
<keyword evidence="2" id="KW-1185">Reference proteome</keyword>
<keyword evidence="1" id="KW-0808">Transferase</keyword>
<dbReference type="AlphaFoldDB" id="A0AAJ1SYL8"/>
<evidence type="ECO:0000313" key="1">
    <source>
        <dbReference type="EMBL" id="MDQ0215213.1"/>
    </source>
</evidence>
<reference evidence="1" key="1">
    <citation type="submission" date="2023-07" db="EMBL/GenBank/DDBJ databases">
        <title>Genomic Encyclopedia of Type Strains, Phase IV (KMG-IV): sequencing the most valuable type-strain genomes for metagenomic binning, comparative biology and taxonomic classification.</title>
        <authorList>
            <person name="Goeker M."/>
        </authorList>
    </citation>
    <scope>NUCLEOTIDE SEQUENCE</scope>
    <source>
        <strain evidence="1">DSM 23947</strain>
    </source>
</reference>
<sequence length="85" mass="10425">MRQDVMNYIRSKLELRQFLHQQPQWYRILSRHPEQLQQFEIQSMTFFERTIPQKVEKISNGLQWASMMMGMLQSFNQNTNTERTD</sequence>
<dbReference type="InterPro" id="IPR025613">
    <property type="entry name" value="YlbE"/>
</dbReference>
<comment type="caution">
    <text evidence="1">The sequence shown here is derived from an EMBL/GenBank/DDBJ whole genome shotgun (WGS) entry which is preliminary data.</text>
</comment>
<proteinExistence type="predicted"/>
<keyword evidence="1" id="KW-0418">Kinase</keyword>